<name>A0A8S1L052_PARPR</name>
<accession>A0A8S1L052</accession>
<keyword evidence="4" id="KW-0472">Membrane</keyword>
<protein>
    <recommendedName>
        <fullName evidence="1">Phosphodiesterase</fullName>
        <ecNumber evidence="1">3.1.4.-</ecNumber>
    </recommendedName>
</protein>
<dbReference type="GO" id="GO:0007165">
    <property type="term" value="P:signal transduction"/>
    <property type="evidence" value="ECO:0007669"/>
    <property type="project" value="InterPro"/>
</dbReference>
<gene>
    <name evidence="6" type="ORF">PPRIM_AZ9-3.1.T0300255</name>
</gene>
<evidence type="ECO:0000313" key="6">
    <source>
        <dbReference type="EMBL" id="CAD8060677.1"/>
    </source>
</evidence>
<proteinExistence type="inferred from homology"/>
<feature type="coiled-coil region" evidence="2">
    <location>
        <begin position="193"/>
        <end position="231"/>
    </location>
</feature>
<dbReference type="PROSITE" id="PS51845">
    <property type="entry name" value="PDEASE_I_2"/>
    <property type="match status" value="1"/>
</dbReference>
<dbReference type="AlphaFoldDB" id="A0A8S1L052"/>
<dbReference type="InterPro" id="IPR002073">
    <property type="entry name" value="PDEase_catalytic_dom"/>
</dbReference>
<dbReference type="GO" id="GO:0046872">
    <property type="term" value="F:metal ion binding"/>
    <property type="evidence" value="ECO:0007669"/>
    <property type="project" value="UniProtKB-KW"/>
</dbReference>
<feature type="compositionally biased region" description="Polar residues" evidence="3">
    <location>
        <begin position="289"/>
        <end position="299"/>
    </location>
</feature>
<evidence type="ECO:0000256" key="2">
    <source>
        <dbReference type="SAM" id="Coils"/>
    </source>
</evidence>
<dbReference type="PANTHER" id="PTHR11347">
    <property type="entry name" value="CYCLIC NUCLEOTIDE PHOSPHODIESTERASE"/>
    <property type="match status" value="1"/>
</dbReference>
<dbReference type="PROSITE" id="PS00126">
    <property type="entry name" value="PDEASE_I_1"/>
    <property type="match status" value="1"/>
</dbReference>
<dbReference type="Pfam" id="PF00233">
    <property type="entry name" value="PDEase_I"/>
    <property type="match status" value="1"/>
</dbReference>
<organism evidence="6 7">
    <name type="scientific">Paramecium primaurelia</name>
    <dbReference type="NCBI Taxonomy" id="5886"/>
    <lineage>
        <taxon>Eukaryota</taxon>
        <taxon>Sar</taxon>
        <taxon>Alveolata</taxon>
        <taxon>Ciliophora</taxon>
        <taxon>Intramacronucleata</taxon>
        <taxon>Oligohymenophorea</taxon>
        <taxon>Peniculida</taxon>
        <taxon>Parameciidae</taxon>
        <taxon>Paramecium</taxon>
    </lineage>
</organism>
<dbReference type="EC" id="3.1.4.-" evidence="1"/>
<reference evidence="6" key="1">
    <citation type="submission" date="2021-01" db="EMBL/GenBank/DDBJ databases">
        <authorList>
            <consortium name="Genoscope - CEA"/>
            <person name="William W."/>
        </authorList>
    </citation>
    <scope>NUCLEOTIDE SEQUENCE</scope>
</reference>
<comment type="caution">
    <text evidence="6">The sequence shown here is derived from an EMBL/GenBank/DDBJ whole genome shotgun (WGS) entry which is preliminary data.</text>
</comment>
<keyword evidence="2" id="KW-0175">Coiled coil</keyword>
<sequence length="768" mass="89602">MNNQSVNIHYNDQIKMKVSEVFQSHYINTSTSKQEQTIVICLIVFGNIIWNVIANFQNTELSDYRQELTIKIIETLWIVFHYLKKKTTQTPESLLNLGLVILLINGLITILTIEDIHKRSEQVLDQFTFFIIINQYIYNRFSLKLHYMHQVIGISSVLVFQSIWGDHFVSTIKLITVQSVFILSKQLRQQRLLNETSNKIKQFNQELDQMKQQQQQQINKYQEEIDSKSQLQLQSRANDLVNKLKLIKFKQQCEIKNQMLKNVGQQQEKLQSMVSITEVLGKDEIDEVTNQHNQSTSPKLENFKRRASRTLSQNSDLKGKNFMFDQQQSHSDQDIVQGDNYITIDEIDDLLNLLTGKKDNIWLPKFLRSHRQLDCQNSNNSIQQTSKEDQFSQDAKKFILSHFTQREASFQYIDDIQDDVDDIAEKTLIDFNINYLQQDYTLNNLDQSQRMMFIEGSINLFKIFKVIQTLKITNLEILGEFSVKIESLYQNNFYHNSMHAIDVANSTAFFLQNGLSTLIDDFQATCLLISSLAHDIGHPGLNNGFMTANRCRLALLFNDQSVLENYHSFLLFQVLTQSNCNIIENLSSNEIKGFRKYCLNLILDTDLTRHFQLMNKFQNYLNVNESPAIDQQLIMSIGIKCADVGHGAKELKLHKLWSRRIVEEFFLQGDLEHYLKVPISPMCDRNQNVSKSQEGFLKAIVLPMFEAFSTILKNENIQKTCVDQVKQNIEYWQQQETDQKFMEETIFDTNSGLETLQKFLNEPLHIEI</sequence>
<dbReference type="InterPro" id="IPR023174">
    <property type="entry name" value="PDEase_CS"/>
</dbReference>
<keyword evidence="1" id="KW-0378">Hydrolase</keyword>
<dbReference type="Proteomes" id="UP000688137">
    <property type="component" value="Unassembled WGS sequence"/>
</dbReference>
<evidence type="ECO:0000256" key="1">
    <source>
        <dbReference type="RuleBase" id="RU363067"/>
    </source>
</evidence>
<keyword evidence="7" id="KW-1185">Reference proteome</keyword>
<dbReference type="CDD" id="cd00077">
    <property type="entry name" value="HDc"/>
    <property type="match status" value="1"/>
</dbReference>
<evidence type="ECO:0000259" key="5">
    <source>
        <dbReference type="PROSITE" id="PS51845"/>
    </source>
</evidence>
<evidence type="ECO:0000256" key="3">
    <source>
        <dbReference type="SAM" id="MobiDB-lite"/>
    </source>
</evidence>
<dbReference type="OMA" id="NCNIIEN"/>
<evidence type="ECO:0000313" key="7">
    <source>
        <dbReference type="Proteomes" id="UP000688137"/>
    </source>
</evidence>
<keyword evidence="1" id="KW-0479">Metal-binding</keyword>
<comment type="similarity">
    <text evidence="1">Belongs to the cyclic nucleotide phosphodiesterase family.</text>
</comment>
<dbReference type="GO" id="GO:0004114">
    <property type="term" value="F:3',5'-cyclic-nucleotide phosphodiesterase activity"/>
    <property type="evidence" value="ECO:0007669"/>
    <property type="project" value="InterPro"/>
</dbReference>
<feature type="region of interest" description="Disordered" evidence="3">
    <location>
        <begin position="289"/>
        <end position="312"/>
    </location>
</feature>
<feature type="domain" description="PDEase" evidence="5">
    <location>
        <begin position="416"/>
        <end position="739"/>
    </location>
</feature>
<feature type="transmembrane region" description="Helical" evidence="4">
    <location>
        <begin position="95"/>
        <end position="113"/>
    </location>
</feature>
<keyword evidence="4" id="KW-0812">Transmembrane</keyword>
<comment type="cofactor">
    <cofactor evidence="1">
        <name>a divalent metal cation</name>
        <dbReference type="ChEBI" id="CHEBI:60240"/>
    </cofactor>
    <text evidence="1">Binds 2 divalent metal cations per subunit. Site 1 may preferentially bind zinc ions, while site 2 has a preference for magnesium and/or manganese ions.</text>
</comment>
<evidence type="ECO:0000256" key="4">
    <source>
        <dbReference type="SAM" id="Phobius"/>
    </source>
</evidence>
<keyword evidence="4" id="KW-1133">Transmembrane helix</keyword>
<dbReference type="InterPro" id="IPR003607">
    <property type="entry name" value="HD/PDEase_dom"/>
</dbReference>
<dbReference type="SMART" id="SM00471">
    <property type="entry name" value="HDc"/>
    <property type="match status" value="1"/>
</dbReference>
<dbReference type="EMBL" id="CAJJDM010000029">
    <property type="protein sequence ID" value="CAD8060677.1"/>
    <property type="molecule type" value="Genomic_DNA"/>
</dbReference>